<dbReference type="InterPro" id="IPR050846">
    <property type="entry name" value="TLCD"/>
</dbReference>
<proteinExistence type="predicted"/>
<feature type="transmembrane region" description="Helical" evidence="7">
    <location>
        <begin position="329"/>
        <end position="350"/>
    </location>
</feature>
<dbReference type="Proteomes" id="UP000694556">
    <property type="component" value="Chromosome 20"/>
</dbReference>
<keyword evidence="4 5" id="KW-0472">Membrane</keyword>
<evidence type="ECO:0000259" key="8">
    <source>
        <dbReference type="PROSITE" id="PS50922"/>
    </source>
</evidence>
<evidence type="ECO:0000256" key="6">
    <source>
        <dbReference type="SAM" id="MobiDB-lite"/>
    </source>
</evidence>
<evidence type="ECO:0000313" key="10">
    <source>
        <dbReference type="Proteomes" id="UP000694556"/>
    </source>
</evidence>
<protein>
    <submittedName>
        <fullName evidence="9">TLC domain containing 1</fullName>
    </submittedName>
</protein>
<dbReference type="GO" id="GO:0005886">
    <property type="term" value="C:plasma membrane"/>
    <property type="evidence" value="ECO:0007669"/>
    <property type="project" value="TreeGrafter"/>
</dbReference>
<feature type="compositionally biased region" description="Pro residues" evidence="6">
    <location>
        <begin position="128"/>
        <end position="141"/>
    </location>
</feature>
<accession>A0A8C3CBY3</accession>
<feature type="region of interest" description="Disordered" evidence="6">
    <location>
        <begin position="122"/>
        <end position="197"/>
    </location>
</feature>
<dbReference type="PANTHER" id="PTHR13439:SF5">
    <property type="entry name" value="TLC DOMAIN-CONTAINING PROTEIN 1"/>
    <property type="match status" value="1"/>
</dbReference>
<dbReference type="GO" id="GO:0007009">
    <property type="term" value="P:plasma membrane organization"/>
    <property type="evidence" value="ECO:0007669"/>
    <property type="project" value="TreeGrafter"/>
</dbReference>
<reference evidence="9" key="3">
    <citation type="submission" date="2025-09" db="UniProtKB">
        <authorList>
            <consortium name="Ensembl"/>
        </authorList>
    </citation>
    <scope>IDENTIFICATION</scope>
</reference>
<feature type="transmembrane region" description="Helical" evidence="7">
    <location>
        <begin position="370"/>
        <end position="389"/>
    </location>
</feature>
<dbReference type="GO" id="GO:0055091">
    <property type="term" value="P:phospholipid homeostasis"/>
    <property type="evidence" value="ECO:0007669"/>
    <property type="project" value="TreeGrafter"/>
</dbReference>
<evidence type="ECO:0000313" key="9">
    <source>
        <dbReference type="Ensembl" id="ENSCMMP00000018495.1"/>
    </source>
</evidence>
<keyword evidence="3 7" id="KW-1133">Transmembrane helix</keyword>
<dbReference type="PANTHER" id="PTHR13439">
    <property type="entry name" value="CT120 PROTEIN"/>
    <property type="match status" value="1"/>
</dbReference>
<organism evidence="9 10">
    <name type="scientific">Cairina moschata</name>
    <name type="common">Muscovy duck</name>
    <dbReference type="NCBI Taxonomy" id="8855"/>
    <lineage>
        <taxon>Eukaryota</taxon>
        <taxon>Metazoa</taxon>
        <taxon>Chordata</taxon>
        <taxon>Craniata</taxon>
        <taxon>Vertebrata</taxon>
        <taxon>Euteleostomi</taxon>
        <taxon>Archelosauria</taxon>
        <taxon>Archosauria</taxon>
        <taxon>Dinosauria</taxon>
        <taxon>Saurischia</taxon>
        <taxon>Theropoda</taxon>
        <taxon>Coelurosauria</taxon>
        <taxon>Aves</taxon>
        <taxon>Neognathae</taxon>
        <taxon>Galloanserae</taxon>
        <taxon>Anseriformes</taxon>
        <taxon>Anatidae</taxon>
        <taxon>Anatinae</taxon>
        <taxon>Cairina</taxon>
    </lineage>
</organism>
<reference evidence="9" key="2">
    <citation type="submission" date="2025-08" db="UniProtKB">
        <authorList>
            <consortium name="Ensembl"/>
        </authorList>
    </citation>
    <scope>IDENTIFICATION</scope>
</reference>
<evidence type="ECO:0000256" key="1">
    <source>
        <dbReference type="ARBA" id="ARBA00004141"/>
    </source>
</evidence>
<feature type="transmembrane region" description="Helical" evidence="7">
    <location>
        <begin position="395"/>
        <end position="415"/>
    </location>
</feature>
<sequence>MLSMDMQCLRHTPTRVQCPARTCNAQQERAMPGAHPHTCAMPSTDVQCSSGTCNAQEERAIPNAHPHTCAMPSTDVQCPMHTPTHVQCPAWTCNAQCTHTTVQYPSRTCNAPCTPPHVCKPHTHTPPTSHPLPPPAQPHFPPRAGAGGTVRRGRGRAGIKNTKPRPRPRPPPRARQPAPARAPGRGRGERSAMGPGWRAPSVALVGGSVALFGGLRRAALALPRPSAVRSRPGRVWRWGNLLVSFAHSVLAGLWALFSLWQSPELLSDIQDGYSVSGHLLVCFSSGYFIHDSLDIIFNHQSRSSWEYLVHHAMAISAFISLIITGRFLVAAMLLLLVEVSNIFLTARMLLKMSNVPSPALYRANKYVNLVMYFAFRLAPQAYLTCYFLRHVEVQGQGAFLTANLLLLDAMILMYFSRLLRSDFCPSLRQGRDVDGEKFLID</sequence>
<name>A0A8C3CBY3_CAIMO</name>
<dbReference type="Pfam" id="PF03798">
    <property type="entry name" value="TRAM_LAG1_CLN8"/>
    <property type="match status" value="1"/>
</dbReference>
<dbReference type="SMART" id="SM00724">
    <property type="entry name" value="TLC"/>
    <property type="match status" value="1"/>
</dbReference>
<reference evidence="9" key="1">
    <citation type="submission" date="2018-09" db="EMBL/GenBank/DDBJ databases">
        <title>Common duck and Muscovy duck high density SNP chip.</title>
        <authorList>
            <person name="Vignal A."/>
            <person name="Thebault N."/>
            <person name="Warren W.C."/>
        </authorList>
    </citation>
    <scope>NUCLEOTIDE SEQUENCE [LARGE SCALE GENOMIC DNA]</scope>
</reference>
<dbReference type="Ensembl" id="ENSCMMT00000020305.1">
    <property type="protein sequence ID" value="ENSCMMP00000018495.1"/>
    <property type="gene ID" value="ENSCMMG00000011705.1"/>
</dbReference>
<feature type="domain" description="TLC" evidence="8">
    <location>
        <begin position="233"/>
        <end position="427"/>
    </location>
</feature>
<dbReference type="AlphaFoldDB" id="A0A8C3CBY3"/>
<evidence type="ECO:0000256" key="2">
    <source>
        <dbReference type="ARBA" id="ARBA00022692"/>
    </source>
</evidence>
<dbReference type="InterPro" id="IPR006634">
    <property type="entry name" value="TLC-dom"/>
</dbReference>
<evidence type="ECO:0000256" key="3">
    <source>
        <dbReference type="ARBA" id="ARBA00022989"/>
    </source>
</evidence>
<evidence type="ECO:0000256" key="4">
    <source>
        <dbReference type="ARBA" id="ARBA00023136"/>
    </source>
</evidence>
<dbReference type="GO" id="GO:0097035">
    <property type="term" value="P:regulation of membrane lipid distribution"/>
    <property type="evidence" value="ECO:0007669"/>
    <property type="project" value="TreeGrafter"/>
</dbReference>
<feature type="transmembrane region" description="Helical" evidence="7">
    <location>
        <begin position="238"/>
        <end position="260"/>
    </location>
</feature>
<keyword evidence="2 5" id="KW-0812">Transmembrane</keyword>
<dbReference type="PROSITE" id="PS50922">
    <property type="entry name" value="TLC"/>
    <property type="match status" value="1"/>
</dbReference>
<keyword evidence="10" id="KW-1185">Reference proteome</keyword>
<evidence type="ECO:0000256" key="5">
    <source>
        <dbReference type="PROSITE-ProRule" id="PRU00205"/>
    </source>
</evidence>
<feature type="compositionally biased region" description="Basic residues" evidence="6">
    <location>
        <begin position="151"/>
        <end position="172"/>
    </location>
</feature>
<comment type="subcellular location">
    <subcellularLocation>
        <location evidence="1">Membrane</location>
        <topology evidence="1">Multi-pass membrane protein</topology>
    </subcellularLocation>
</comment>
<dbReference type="GO" id="GO:0071709">
    <property type="term" value="P:membrane assembly"/>
    <property type="evidence" value="ECO:0007669"/>
    <property type="project" value="TreeGrafter"/>
</dbReference>
<evidence type="ECO:0000256" key="7">
    <source>
        <dbReference type="SAM" id="Phobius"/>
    </source>
</evidence>